<reference evidence="5 6" key="1">
    <citation type="journal article" date="2018" name="G3 (Bethesda)">
        <title>Phylogenetic and Phylogenomic Definition of Rhizopus Species.</title>
        <authorList>
            <person name="Gryganskyi A.P."/>
            <person name="Golan J."/>
            <person name="Dolatabadi S."/>
            <person name="Mondo S."/>
            <person name="Robb S."/>
            <person name="Idnurm A."/>
            <person name="Muszewska A."/>
            <person name="Steczkiewicz K."/>
            <person name="Masonjones S."/>
            <person name="Liao H.L."/>
            <person name="Gajdeczka M.T."/>
            <person name="Anike F."/>
            <person name="Vuek A."/>
            <person name="Anishchenko I.M."/>
            <person name="Voigt K."/>
            <person name="de Hoog G.S."/>
            <person name="Smith M.E."/>
            <person name="Heitman J."/>
            <person name="Vilgalys R."/>
            <person name="Stajich J.E."/>
        </authorList>
    </citation>
    <scope>NUCLEOTIDE SEQUENCE [LARGE SCALE GENOMIC DNA]</scope>
    <source>
        <strain evidence="5 6">LSU 92-RS-03</strain>
    </source>
</reference>
<dbReference type="PRINTS" id="PR00081">
    <property type="entry name" value="GDHRDH"/>
</dbReference>
<evidence type="ECO:0000313" key="5">
    <source>
        <dbReference type="EMBL" id="RCH95225.1"/>
    </source>
</evidence>
<comment type="similarity">
    <text evidence="1 4">Belongs to the short-chain dehydrogenases/reductases (SDR) family.</text>
</comment>
<comment type="caution">
    <text evidence="5">The sequence shown here is derived from an EMBL/GenBank/DDBJ whole genome shotgun (WGS) entry which is preliminary data.</text>
</comment>
<dbReference type="PANTHER" id="PTHR43544">
    <property type="entry name" value="SHORT-CHAIN DEHYDROGENASE/REDUCTASE"/>
    <property type="match status" value="1"/>
</dbReference>
<name>A0A367JZA2_RHIST</name>
<evidence type="ECO:0000256" key="2">
    <source>
        <dbReference type="ARBA" id="ARBA00022857"/>
    </source>
</evidence>
<dbReference type="Gene3D" id="3.40.50.720">
    <property type="entry name" value="NAD(P)-binding Rossmann-like Domain"/>
    <property type="match status" value="1"/>
</dbReference>
<evidence type="ECO:0008006" key="7">
    <source>
        <dbReference type="Google" id="ProtNLM"/>
    </source>
</evidence>
<dbReference type="GO" id="GO:0005737">
    <property type="term" value="C:cytoplasm"/>
    <property type="evidence" value="ECO:0007669"/>
    <property type="project" value="TreeGrafter"/>
</dbReference>
<evidence type="ECO:0000313" key="6">
    <source>
        <dbReference type="Proteomes" id="UP000253551"/>
    </source>
</evidence>
<dbReference type="AlphaFoldDB" id="A0A367JZA2"/>
<evidence type="ECO:0000256" key="1">
    <source>
        <dbReference type="ARBA" id="ARBA00006484"/>
    </source>
</evidence>
<keyword evidence="3" id="KW-0560">Oxidoreductase</keyword>
<keyword evidence="2" id="KW-0521">NADP</keyword>
<dbReference type="SUPFAM" id="SSF51735">
    <property type="entry name" value="NAD(P)-binding Rossmann-fold domains"/>
    <property type="match status" value="1"/>
</dbReference>
<dbReference type="InterPro" id="IPR020904">
    <property type="entry name" value="Sc_DH/Rdtase_CS"/>
</dbReference>
<organism evidence="5 6">
    <name type="scientific">Rhizopus stolonifer</name>
    <name type="common">Rhizopus nigricans</name>
    <dbReference type="NCBI Taxonomy" id="4846"/>
    <lineage>
        <taxon>Eukaryota</taxon>
        <taxon>Fungi</taxon>
        <taxon>Fungi incertae sedis</taxon>
        <taxon>Mucoromycota</taxon>
        <taxon>Mucoromycotina</taxon>
        <taxon>Mucoromycetes</taxon>
        <taxon>Mucorales</taxon>
        <taxon>Mucorineae</taxon>
        <taxon>Rhizopodaceae</taxon>
        <taxon>Rhizopus</taxon>
    </lineage>
</organism>
<evidence type="ECO:0000256" key="4">
    <source>
        <dbReference type="RuleBase" id="RU000363"/>
    </source>
</evidence>
<dbReference type="Proteomes" id="UP000253551">
    <property type="component" value="Unassembled WGS sequence"/>
</dbReference>
<proteinExistence type="inferred from homology"/>
<dbReference type="InterPro" id="IPR002347">
    <property type="entry name" value="SDR_fam"/>
</dbReference>
<sequence length="235" mass="25683">MSLIYVVIGASRGIGLAFVKQLVKRDAIVFACARNPESSIELQDLIQANKQQIFPITIDITHTSSIQVLDQKVTSSIDVLINNAGIAGTNEYNIETTPREEYTKVFNTNVFGVSDVTKAMIPLLKLRETKKIINISSVLGSVSAMDGTRGSGQEPVYSISKSALNMMTRLTANHLQPEGFIVFAIHPGWVKTDMGGNHAPVTQEESVHGILHKVDTSIAKDCGGFFEYTGKELDW</sequence>
<dbReference type="OrthoDB" id="9876299at2759"/>
<dbReference type="PANTHER" id="PTHR43544:SF7">
    <property type="entry name" value="NADB-LER2"/>
    <property type="match status" value="1"/>
</dbReference>
<dbReference type="InterPro" id="IPR051468">
    <property type="entry name" value="Fungal_SecMetab_SDRs"/>
</dbReference>
<keyword evidence="6" id="KW-1185">Reference proteome</keyword>
<dbReference type="CDD" id="cd05325">
    <property type="entry name" value="carb_red_sniffer_like_SDR_c"/>
    <property type="match status" value="1"/>
</dbReference>
<gene>
    <name evidence="5" type="ORF">CU098_005181</name>
</gene>
<dbReference type="InterPro" id="IPR036291">
    <property type="entry name" value="NAD(P)-bd_dom_sf"/>
</dbReference>
<dbReference type="GO" id="GO:0016491">
    <property type="term" value="F:oxidoreductase activity"/>
    <property type="evidence" value="ECO:0007669"/>
    <property type="project" value="UniProtKB-KW"/>
</dbReference>
<dbReference type="EMBL" id="PJQM01002456">
    <property type="protein sequence ID" value="RCH95225.1"/>
    <property type="molecule type" value="Genomic_DNA"/>
</dbReference>
<dbReference type="PRINTS" id="PR00080">
    <property type="entry name" value="SDRFAMILY"/>
</dbReference>
<dbReference type="Pfam" id="PF00106">
    <property type="entry name" value="adh_short"/>
    <property type="match status" value="1"/>
</dbReference>
<dbReference type="STRING" id="4846.A0A367JZA2"/>
<protein>
    <recommendedName>
        <fullName evidence="7">C-factor</fullName>
    </recommendedName>
</protein>
<evidence type="ECO:0000256" key="3">
    <source>
        <dbReference type="ARBA" id="ARBA00023002"/>
    </source>
</evidence>
<accession>A0A367JZA2</accession>
<dbReference type="PROSITE" id="PS00061">
    <property type="entry name" value="ADH_SHORT"/>
    <property type="match status" value="1"/>
</dbReference>